<evidence type="ECO:0000313" key="10">
    <source>
        <dbReference type="Ensembl" id="ENSGMOP00000033454.1"/>
    </source>
</evidence>
<feature type="transmembrane region" description="Helical" evidence="9">
    <location>
        <begin position="53"/>
        <end position="76"/>
    </location>
</feature>
<dbReference type="GO" id="GO:0005459">
    <property type="term" value="F:UDP-galactose transmembrane transporter activity"/>
    <property type="evidence" value="ECO:0007669"/>
    <property type="project" value="TreeGrafter"/>
</dbReference>
<keyword evidence="11" id="KW-1185">Reference proteome</keyword>
<keyword evidence="5" id="KW-0256">Endoplasmic reticulum</keyword>
<evidence type="ECO:0000256" key="7">
    <source>
        <dbReference type="ARBA" id="ARBA00023136"/>
    </source>
</evidence>
<dbReference type="PANTHER" id="PTHR10778">
    <property type="entry name" value="SOLUTE CARRIER FAMILY 35 MEMBER B"/>
    <property type="match status" value="1"/>
</dbReference>
<dbReference type="SUPFAM" id="SSF103481">
    <property type="entry name" value="Multidrug resistance efflux transporter EmrE"/>
    <property type="match status" value="2"/>
</dbReference>
<organism evidence="10 11">
    <name type="scientific">Gadus morhua</name>
    <name type="common">Atlantic cod</name>
    <dbReference type="NCBI Taxonomy" id="8049"/>
    <lineage>
        <taxon>Eukaryota</taxon>
        <taxon>Metazoa</taxon>
        <taxon>Chordata</taxon>
        <taxon>Craniata</taxon>
        <taxon>Vertebrata</taxon>
        <taxon>Euteleostomi</taxon>
        <taxon>Actinopterygii</taxon>
        <taxon>Neopterygii</taxon>
        <taxon>Teleostei</taxon>
        <taxon>Neoteleostei</taxon>
        <taxon>Acanthomorphata</taxon>
        <taxon>Zeiogadaria</taxon>
        <taxon>Gadariae</taxon>
        <taxon>Gadiformes</taxon>
        <taxon>Gadoidei</taxon>
        <taxon>Gadidae</taxon>
        <taxon>Gadus</taxon>
    </lineage>
</organism>
<keyword evidence="6 9" id="KW-1133">Transmembrane helix</keyword>
<proteinExistence type="inferred from homology"/>
<dbReference type="AlphaFoldDB" id="A0A8C5AK16"/>
<dbReference type="GO" id="GO:0000139">
    <property type="term" value="C:Golgi membrane"/>
    <property type="evidence" value="ECO:0007669"/>
    <property type="project" value="TreeGrafter"/>
</dbReference>
<dbReference type="Proteomes" id="UP000694546">
    <property type="component" value="Chromosome 2"/>
</dbReference>
<feature type="transmembrane region" description="Helical" evidence="9">
    <location>
        <begin position="170"/>
        <end position="192"/>
    </location>
</feature>
<evidence type="ECO:0000256" key="4">
    <source>
        <dbReference type="ARBA" id="ARBA00022692"/>
    </source>
</evidence>
<protein>
    <recommendedName>
        <fullName evidence="8">Solute carrier family 35 member B1</fullName>
    </recommendedName>
</protein>
<evidence type="ECO:0000256" key="9">
    <source>
        <dbReference type="SAM" id="Phobius"/>
    </source>
</evidence>
<evidence type="ECO:0000256" key="2">
    <source>
        <dbReference type="ARBA" id="ARBA00010694"/>
    </source>
</evidence>
<dbReference type="Pfam" id="PF08449">
    <property type="entry name" value="UAA"/>
    <property type="match status" value="1"/>
</dbReference>
<feature type="transmembrane region" description="Helical" evidence="9">
    <location>
        <begin position="246"/>
        <end position="270"/>
    </location>
</feature>
<dbReference type="GO" id="GO:0005460">
    <property type="term" value="F:UDP-glucose transmembrane transporter activity"/>
    <property type="evidence" value="ECO:0007669"/>
    <property type="project" value="TreeGrafter"/>
</dbReference>
<evidence type="ECO:0000256" key="5">
    <source>
        <dbReference type="ARBA" id="ARBA00022824"/>
    </source>
</evidence>
<dbReference type="InterPro" id="IPR037185">
    <property type="entry name" value="EmrE-like"/>
</dbReference>
<keyword evidence="3" id="KW-0813">Transport</keyword>
<name>A0A8C5AK16_GADMO</name>
<feature type="transmembrane region" description="Helical" evidence="9">
    <location>
        <begin position="14"/>
        <end position="33"/>
    </location>
</feature>
<comment type="similarity">
    <text evidence="2">Belongs to the nucleotide-sugar transporter family. SLC35B subfamily.</text>
</comment>
<dbReference type="InterPro" id="IPR013657">
    <property type="entry name" value="SCL35B1-4/HUT1"/>
</dbReference>
<evidence type="ECO:0000256" key="3">
    <source>
        <dbReference type="ARBA" id="ARBA00022448"/>
    </source>
</evidence>
<dbReference type="PANTHER" id="PTHR10778:SF10">
    <property type="entry name" value="SOLUTE CARRIER FAMILY 35 MEMBER B1"/>
    <property type="match status" value="1"/>
</dbReference>
<keyword evidence="7 9" id="KW-0472">Membrane</keyword>
<evidence type="ECO:0000313" key="11">
    <source>
        <dbReference type="Proteomes" id="UP000694546"/>
    </source>
</evidence>
<keyword evidence="4 9" id="KW-0812">Transmembrane</keyword>
<dbReference type="GO" id="GO:0005789">
    <property type="term" value="C:endoplasmic reticulum membrane"/>
    <property type="evidence" value="ECO:0007669"/>
    <property type="project" value="UniProtKB-SubCell"/>
</dbReference>
<accession>A0A8C5AK16</accession>
<reference evidence="10" key="2">
    <citation type="submission" date="2025-09" db="UniProtKB">
        <authorList>
            <consortium name="Ensembl"/>
        </authorList>
    </citation>
    <scope>IDENTIFICATION</scope>
</reference>
<evidence type="ECO:0000256" key="6">
    <source>
        <dbReference type="ARBA" id="ARBA00022989"/>
    </source>
</evidence>
<dbReference type="GeneTree" id="ENSGT00940000157900"/>
<evidence type="ECO:0000256" key="1">
    <source>
        <dbReference type="ARBA" id="ARBA00004477"/>
    </source>
</evidence>
<feature type="transmembrane region" description="Helical" evidence="9">
    <location>
        <begin position="204"/>
        <end position="226"/>
    </location>
</feature>
<reference evidence="10" key="1">
    <citation type="submission" date="2025-08" db="UniProtKB">
        <authorList>
            <consortium name="Ensembl"/>
        </authorList>
    </citation>
    <scope>IDENTIFICATION</scope>
</reference>
<dbReference type="Ensembl" id="ENSGMOT00000044916.1">
    <property type="protein sequence ID" value="ENSGMOP00000033454.1"/>
    <property type="gene ID" value="ENSGMOG00000004458.2"/>
</dbReference>
<evidence type="ECO:0000256" key="8">
    <source>
        <dbReference type="ARBA" id="ARBA00040754"/>
    </source>
</evidence>
<sequence length="325" mass="36728">QAAGRYRLLQNERLRFIVCFLGVFVCYFYYGILQETITRGEYGHGEKKESFRFAQTLVFIQCIINAIFARILIQFFEGSRADHTKSWLYGLCSLSYLGAMVSSNSALQYVNYPTQVLGKSCKPIPVMILGVTILRKRYPMAKYLCVLLIVSGVALFLYKPNKGGASTDEHLFGFGEILLLLSLTMDGLTGVFQDHMRTRFQTSAYHMMLNINLWSTLVLGLVVLWTGEIWEFLSFTERHSSIFYNILLFGLTSALGQTFIFMTVVSFGPLTCSIITTTRKFFTILGSVLLFGNVITSMQWVGTLLVFLGLGLDSKFGKTPRKPTH</sequence>
<feature type="transmembrane region" description="Helical" evidence="9">
    <location>
        <begin position="141"/>
        <end position="158"/>
    </location>
</feature>
<comment type="subcellular location">
    <subcellularLocation>
        <location evidence="1">Endoplasmic reticulum membrane</location>
        <topology evidence="1">Multi-pass membrane protein</topology>
    </subcellularLocation>
</comment>
<feature type="transmembrane region" description="Helical" evidence="9">
    <location>
        <begin position="282"/>
        <end position="310"/>
    </location>
</feature>